<dbReference type="Pfam" id="PF01614">
    <property type="entry name" value="IclR_C"/>
    <property type="match status" value="1"/>
</dbReference>
<dbReference type="SUPFAM" id="SSF55781">
    <property type="entry name" value="GAF domain-like"/>
    <property type="match status" value="1"/>
</dbReference>
<dbReference type="Proteomes" id="UP001431429">
    <property type="component" value="Unassembled WGS sequence"/>
</dbReference>
<keyword evidence="2" id="KW-0238">DNA-binding</keyword>
<reference evidence="7" key="1">
    <citation type="submission" date="2022-06" db="EMBL/GenBank/DDBJ databases">
        <title>Genome public.</title>
        <authorList>
            <person name="Sun Q."/>
        </authorList>
    </citation>
    <scope>NUCLEOTIDE SEQUENCE</scope>
    <source>
        <strain evidence="7">CWNU-1</strain>
    </source>
</reference>
<dbReference type="InterPro" id="IPR014757">
    <property type="entry name" value="Tscrpt_reg_IclR_C"/>
</dbReference>
<dbReference type="InterPro" id="IPR005471">
    <property type="entry name" value="Tscrpt_reg_IclR_N"/>
</dbReference>
<dbReference type="InterPro" id="IPR050707">
    <property type="entry name" value="HTH_MetabolicPath_Reg"/>
</dbReference>
<sequence length="272" mass="29199">MPIDAPGPSRVRKTESGSQTAATVERSADVLLLFAEPGSVTLGVTEIADRLGLSKPTVHRILAALRVRGLVEVDEETRRYSLGLSTMRLGLAYLDRIDVRTLAAPELVRLSRVTDETATLSILTSGSRVYVDQVTPNREVIMSVRLGLPYPLHAGASSKAFLAFLSDGEIDDYLGEELASLTESTVTDEAALRKDIAMIRRRGYAQSIAERQSGSASVAAPVFDHHGSPVGVISICGPRERFRSAAKRCAEVLVEATGRLSAQMGAAPGRDR</sequence>
<feature type="domain" description="HTH iclR-type" evidence="5">
    <location>
        <begin position="21"/>
        <end position="84"/>
    </location>
</feature>
<dbReference type="PROSITE" id="PS51078">
    <property type="entry name" value="ICLR_ED"/>
    <property type="match status" value="1"/>
</dbReference>
<evidence type="ECO:0000256" key="4">
    <source>
        <dbReference type="SAM" id="MobiDB-lite"/>
    </source>
</evidence>
<feature type="region of interest" description="Disordered" evidence="4">
    <location>
        <begin position="1"/>
        <end position="20"/>
    </location>
</feature>
<dbReference type="PROSITE" id="PS51077">
    <property type="entry name" value="HTH_ICLR"/>
    <property type="match status" value="1"/>
</dbReference>
<dbReference type="InterPro" id="IPR029016">
    <property type="entry name" value="GAF-like_dom_sf"/>
</dbReference>
<dbReference type="PANTHER" id="PTHR30136:SF24">
    <property type="entry name" value="HTH-TYPE TRANSCRIPTIONAL REPRESSOR ALLR"/>
    <property type="match status" value="1"/>
</dbReference>
<dbReference type="InterPro" id="IPR011991">
    <property type="entry name" value="ArsR-like_HTH"/>
</dbReference>
<evidence type="ECO:0000256" key="3">
    <source>
        <dbReference type="ARBA" id="ARBA00023163"/>
    </source>
</evidence>
<dbReference type="Gene3D" id="1.10.10.10">
    <property type="entry name" value="Winged helix-like DNA-binding domain superfamily/Winged helix DNA-binding domain"/>
    <property type="match status" value="1"/>
</dbReference>
<feature type="domain" description="IclR-ED" evidence="6">
    <location>
        <begin position="85"/>
        <end position="266"/>
    </location>
</feature>
<dbReference type="InterPro" id="IPR036390">
    <property type="entry name" value="WH_DNA-bd_sf"/>
</dbReference>
<dbReference type="RefSeq" id="WP_250917694.1">
    <property type="nucleotide sequence ID" value="NZ_JAMQAW010000002.1"/>
</dbReference>
<name>A0ABT0UGD6_9ACTN</name>
<evidence type="ECO:0000313" key="7">
    <source>
        <dbReference type="EMBL" id="MCM2387346.1"/>
    </source>
</evidence>
<dbReference type="Pfam" id="PF09339">
    <property type="entry name" value="HTH_IclR"/>
    <property type="match status" value="1"/>
</dbReference>
<dbReference type="SMART" id="SM00346">
    <property type="entry name" value="HTH_ICLR"/>
    <property type="match status" value="1"/>
</dbReference>
<dbReference type="PANTHER" id="PTHR30136">
    <property type="entry name" value="HELIX-TURN-HELIX TRANSCRIPTIONAL REGULATOR, ICLR FAMILY"/>
    <property type="match status" value="1"/>
</dbReference>
<comment type="caution">
    <text evidence="7">The sequence shown here is derived from an EMBL/GenBank/DDBJ whole genome shotgun (WGS) entry which is preliminary data.</text>
</comment>
<dbReference type="CDD" id="cd00090">
    <property type="entry name" value="HTH_ARSR"/>
    <property type="match status" value="1"/>
</dbReference>
<dbReference type="SUPFAM" id="SSF46785">
    <property type="entry name" value="Winged helix' DNA-binding domain"/>
    <property type="match status" value="1"/>
</dbReference>
<evidence type="ECO:0000256" key="2">
    <source>
        <dbReference type="ARBA" id="ARBA00023125"/>
    </source>
</evidence>
<dbReference type="InterPro" id="IPR036388">
    <property type="entry name" value="WH-like_DNA-bd_sf"/>
</dbReference>
<keyword evidence="8" id="KW-1185">Reference proteome</keyword>
<organism evidence="7 8">
    <name type="scientific">Streptomyces albipurpureus</name>
    <dbReference type="NCBI Taxonomy" id="2897419"/>
    <lineage>
        <taxon>Bacteria</taxon>
        <taxon>Bacillati</taxon>
        <taxon>Actinomycetota</taxon>
        <taxon>Actinomycetes</taxon>
        <taxon>Kitasatosporales</taxon>
        <taxon>Streptomycetaceae</taxon>
        <taxon>Streptomyces</taxon>
    </lineage>
</organism>
<keyword evidence="3" id="KW-0804">Transcription</keyword>
<evidence type="ECO:0000259" key="6">
    <source>
        <dbReference type="PROSITE" id="PS51078"/>
    </source>
</evidence>
<evidence type="ECO:0000313" key="8">
    <source>
        <dbReference type="Proteomes" id="UP001431429"/>
    </source>
</evidence>
<protein>
    <submittedName>
        <fullName evidence="7">IclR family transcriptional regulator</fullName>
    </submittedName>
</protein>
<evidence type="ECO:0000259" key="5">
    <source>
        <dbReference type="PROSITE" id="PS51077"/>
    </source>
</evidence>
<accession>A0ABT0UGD6</accession>
<dbReference type="EMBL" id="JAMQAW010000002">
    <property type="protein sequence ID" value="MCM2387346.1"/>
    <property type="molecule type" value="Genomic_DNA"/>
</dbReference>
<proteinExistence type="predicted"/>
<evidence type="ECO:0000256" key="1">
    <source>
        <dbReference type="ARBA" id="ARBA00023015"/>
    </source>
</evidence>
<dbReference type="Gene3D" id="3.30.450.40">
    <property type="match status" value="1"/>
</dbReference>
<keyword evidence="1" id="KW-0805">Transcription regulation</keyword>
<gene>
    <name evidence="7" type="ORF">NBG84_03290</name>
</gene>